<dbReference type="OrthoDB" id="495620at2"/>
<feature type="domain" description="AB hydrolase-1" evidence="1">
    <location>
        <begin position="39"/>
        <end position="143"/>
    </location>
</feature>
<dbReference type="Proteomes" id="UP000095705">
    <property type="component" value="Unassembled WGS sequence"/>
</dbReference>
<dbReference type="InterPro" id="IPR029058">
    <property type="entry name" value="AB_hydrolase_fold"/>
</dbReference>
<dbReference type="InterPro" id="IPR000073">
    <property type="entry name" value="AB_hydrolase_1"/>
</dbReference>
<dbReference type="AlphaFoldDB" id="A0A1E5NZV8"/>
<dbReference type="RefSeq" id="WP_069924398.1">
    <property type="nucleotide sequence ID" value="NZ_MEHK01000002.1"/>
</dbReference>
<dbReference type="PANTHER" id="PTHR43433:SF5">
    <property type="entry name" value="AB HYDROLASE-1 DOMAIN-CONTAINING PROTEIN"/>
    <property type="match status" value="1"/>
</dbReference>
<reference evidence="2 3" key="1">
    <citation type="submission" date="2016-08" db="EMBL/GenBank/DDBJ databases">
        <title>The complete genome of Streptomyces subrutilus 10-1-1.</title>
        <authorList>
            <person name="Chen X."/>
        </authorList>
    </citation>
    <scope>NUCLEOTIDE SEQUENCE [LARGE SCALE GENOMIC DNA]</scope>
    <source>
        <strain evidence="2 3">10-1-1</strain>
    </source>
</reference>
<dbReference type="PANTHER" id="PTHR43433">
    <property type="entry name" value="HYDROLASE, ALPHA/BETA FOLD FAMILY PROTEIN"/>
    <property type="match status" value="1"/>
</dbReference>
<evidence type="ECO:0000313" key="3">
    <source>
        <dbReference type="Proteomes" id="UP000095705"/>
    </source>
</evidence>
<dbReference type="Gene3D" id="3.40.50.1820">
    <property type="entry name" value="alpha/beta hydrolase"/>
    <property type="match status" value="1"/>
</dbReference>
<dbReference type="GO" id="GO:0003824">
    <property type="term" value="F:catalytic activity"/>
    <property type="evidence" value="ECO:0007669"/>
    <property type="project" value="UniProtKB-ARBA"/>
</dbReference>
<dbReference type="Pfam" id="PF00561">
    <property type="entry name" value="Abhydrolase_1"/>
    <property type="match status" value="1"/>
</dbReference>
<comment type="caution">
    <text evidence="2">The sequence shown here is derived from an EMBL/GenBank/DDBJ whole genome shotgun (WGS) entry which is preliminary data.</text>
</comment>
<evidence type="ECO:0000259" key="1">
    <source>
        <dbReference type="Pfam" id="PF00561"/>
    </source>
</evidence>
<sequence length="285" mass="30088">MPETVRPDGARIHYEVRGTGLPVLLIGPGELPGQCDTERAAFTEIADALAGRFQVITVDPRHQGASTGPAEPFCYGRTAADLLAVLDELGVERAHIAASGAGTAQAWRLVQDAPDRVASVVAHAPVGLAEGNGLGDFLATFDEPMRLARAEGVDGVIEEAGRGGGFAARPGAGPYARGLEGSPAFREEIRTLRRERYIVRVVRFRDGVWPQGSAYFSVPEEWMTTFPAPLLVLPGDSTPAPAALAKRLAADVPGARLLDGAADTADRRTETLAAVVSFLLETTAR</sequence>
<name>A0A1E5NZV8_9ACTN</name>
<dbReference type="SUPFAM" id="SSF53474">
    <property type="entry name" value="alpha/beta-Hydrolases"/>
    <property type="match status" value="1"/>
</dbReference>
<proteinExistence type="predicted"/>
<organism evidence="2 3">
    <name type="scientific">Streptomyces subrutilus</name>
    <dbReference type="NCBI Taxonomy" id="36818"/>
    <lineage>
        <taxon>Bacteria</taxon>
        <taxon>Bacillati</taxon>
        <taxon>Actinomycetota</taxon>
        <taxon>Actinomycetes</taxon>
        <taxon>Kitasatosporales</taxon>
        <taxon>Streptomycetaceae</taxon>
        <taxon>Streptomyces</taxon>
    </lineage>
</organism>
<keyword evidence="3" id="KW-1185">Reference proteome</keyword>
<dbReference type="STRING" id="36818.BGK67_32835"/>
<dbReference type="InterPro" id="IPR050471">
    <property type="entry name" value="AB_hydrolase"/>
</dbReference>
<gene>
    <name evidence="2" type="ORF">BGK67_32835</name>
</gene>
<dbReference type="EMBL" id="MEHK01000002">
    <property type="protein sequence ID" value="OEJ22347.1"/>
    <property type="molecule type" value="Genomic_DNA"/>
</dbReference>
<protein>
    <recommendedName>
        <fullName evidence="1">AB hydrolase-1 domain-containing protein</fullName>
    </recommendedName>
</protein>
<accession>A0A1E5NZV8</accession>
<evidence type="ECO:0000313" key="2">
    <source>
        <dbReference type="EMBL" id="OEJ22347.1"/>
    </source>
</evidence>